<evidence type="ECO:0000313" key="1">
    <source>
        <dbReference type="EMBL" id="KAJ3498025.1"/>
    </source>
</evidence>
<evidence type="ECO:0000313" key="2">
    <source>
        <dbReference type="Proteomes" id="UP001148737"/>
    </source>
</evidence>
<proteinExistence type="predicted"/>
<comment type="caution">
    <text evidence="1">The sequence shown here is derived from an EMBL/GenBank/DDBJ whole genome shotgun (WGS) entry which is preliminary data.</text>
</comment>
<keyword evidence="2" id="KW-1185">Reference proteome</keyword>
<protein>
    <submittedName>
        <fullName evidence="1">Uncharacterized protein</fullName>
    </submittedName>
</protein>
<organism evidence="1 2">
    <name type="scientific">Lecanicillium saksenae</name>
    <dbReference type="NCBI Taxonomy" id="468837"/>
    <lineage>
        <taxon>Eukaryota</taxon>
        <taxon>Fungi</taxon>
        <taxon>Dikarya</taxon>
        <taxon>Ascomycota</taxon>
        <taxon>Pezizomycotina</taxon>
        <taxon>Sordariomycetes</taxon>
        <taxon>Hypocreomycetidae</taxon>
        <taxon>Hypocreales</taxon>
        <taxon>Cordycipitaceae</taxon>
        <taxon>Lecanicillium</taxon>
    </lineage>
</organism>
<accession>A0ACC1R7U7</accession>
<reference evidence="1" key="1">
    <citation type="submission" date="2022-07" db="EMBL/GenBank/DDBJ databases">
        <title>Genome Sequence of Lecanicillium saksenae.</title>
        <authorList>
            <person name="Buettner E."/>
        </authorList>
    </citation>
    <scope>NUCLEOTIDE SEQUENCE</scope>
    <source>
        <strain evidence="1">VT-O1</strain>
    </source>
</reference>
<dbReference type="Proteomes" id="UP001148737">
    <property type="component" value="Unassembled WGS sequence"/>
</dbReference>
<sequence>MPTLHSVLVSFVALSLPVHGRATKPSSNPLDGATQAIKDAMDQFNVPGMSIAVVDGSDIYTKGFGYATLPNTPATEDTLWEAGSSTKAFTAAALAQMMDSKKYGKLAKGWQTPIVSILPDDFEMSDPWATQHLTLQDAATHRTGMPRHDLTWIAGPDTQTPQSLVRNLRDLPLSLEPRVALQYCNLMYLTLTHVIQTLTQKWYGDVIHEVILEPLGMNSTYLDRNQAVASGRPMATGYFWDQDKKMYQSRPRPNVRFYGGAGSIISNVKDYATWVKCLITQGKPFSANVHNQIRTAAMIGAAEPPLGADSYGYALGWEMMSFHGTTLYRHAGTTSVFGAGVYWLPDIDYGVVMFANAGNSANFAEYVIVWKLMEDKLGIPEDERYPTTKPLMDILNQGAEAFKHPKEILYPNMTGPAEPPSADVKAFEGTYRNEGYGDLHLKLDNSSTKSDNESSLVGRRDGFRYHINFGHVSRDYWTAVPEWEESNSMLGLYAAEFTVSNKKPSGMLLHLSPPGSPIDEGTIQFDKVE</sequence>
<dbReference type="EMBL" id="JANAKD010000076">
    <property type="protein sequence ID" value="KAJ3498025.1"/>
    <property type="molecule type" value="Genomic_DNA"/>
</dbReference>
<gene>
    <name evidence="1" type="ORF">NLG97_g1457</name>
</gene>
<name>A0ACC1R7U7_9HYPO</name>